<evidence type="ECO:0000256" key="1">
    <source>
        <dbReference type="SAM" id="MobiDB-lite"/>
    </source>
</evidence>
<feature type="region of interest" description="Disordered" evidence="1">
    <location>
        <begin position="75"/>
        <end position="94"/>
    </location>
</feature>
<sequence>MPETKAVEMMINISTSRQIHETKTKRAARFTTRLPKLKSMAPKASPTVNANLPSLPPNQANQLVQNQLEMDAFSERTKCSQRKKNEKEWAKREETKSLVEGIFGNSLC</sequence>
<reference evidence="2 3" key="1">
    <citation type="submission" date="2018-02" db="EMBL/GenBank/DDBJ databases">
        <title>Draft genome of wild Prunus yedoensis var. nudiflora.</title>
        <authorList>
            <person name="Baek S."/>
            <person name="Kim J.-H."/>
            <person name="Choi K."/>
            <person name="Kim G.-B."/>
            <person name="Cho A."/>
            <person name="Jang H."/>
            <person name="Shin C.-H."/>
            <person name="Yu H.-J."/>
            <person name="Mun J.-H."/>
        </authorList>
    </citation>
    <scope>NUCLEOTIDE SEQUENCE [LARGE SCALE GENOMIC DNA]</scope>
    <source>
        <strain evidence="3">cv. Jeju island</strain>
        <tissue evidence="2">Leaf</tissue>
    </source>
</reference>
<protein>
    <submittedName>
        <fullName evidence="2">Uncharacterized protein</fullName>
    </submittedName>
</protein>
<proteinExistence type="predicted"/>
<dbReference type="Proteomes" id="UP000250321">
    <property type="component" value="Unassembled WGS sequence"/>
</dbReference>
<accession>A0A314V153</accession>
<dbReference type="EMBL" id="PJQY01002804">
    <property type="protein sequence ID" value="PQM42572.1"/>
    <property type="molecule type" value="Genomic_DNA"/>
</dbReference>
<gene>
    <name evidence="2" type="ORF">Pyn_16538</name>
</gene>
<name>A0A314V153_PRUYE</name>
<feature type="compositionally biased region" description="Polar residues" evidence="1">
    <location>
        <begin position="46"/>
        <end position="58"/>
    </location>
</feature>
<keyword evidence="3" id="KW-1185">Reference proteome</keyword>
<evidence type="ECO:0000313" key="3">
    <source>
        <dbReference type="Proteomes" id="UP000250321"/>
    </source>
</evidence>
<organism evidence="2 3">
    <name type="scientific">Prunus yedoensis var. nudiflora</name>
    <dbReference type="NCBI Taxonomy" id="2094558"/>
    <lineage>
        <taxon>Eukaryota</taxon>
        <taxon>Viridiplantae</taxon>
        <taxon>Streptophyta</taxon>
        <taxon>Embryophyta</taxon>
        <taxon>Tracheophyta</taxon>
        <taxon>Spermatophyta</taxon>
        <taxon>Magnoliopsida</taxon>
        <taxon>eudicotyledons</taxon>
        <taxon>Gunneridae</taxon>
        <taxon>Pentapetalae</taxon>
        <taxon>rosids</taxon>
        <taxon>fabids</taxon>
        <taxon>Rosales</taxon>
        <taxon>Rosaceae</taxon>
        <taxon>Amygdaloideae</taxon>
        <taxon>Amygdaleae</taxon>
        <taxon>Prunus</taxon>
    </lineage>
</organism>
<feature type="region of interest" description="Disordered" evidence="1">
    <location>
        <begin position="38"/>
        <end position="58"/>
    </location>
</feature>
<dbReference type="AlphaFoldDB" id="A0A314V153"/>
<comment type="caution">
    <text evidence="2">The sequence shown here is derived from an EMBL/GenBank/DDBJ whole genome shotgun (WGS) entry which is preliminary data.</text>
</comment>
<evidence type="ECO:0000313" key="2">
    <source>
        <dbReference type="EMBL" id="PQM42572.1"/>
    </source>
</evidence>